<sequence length="508" mass="57436">MIVYRVYLSSPIWKGIRTWSSHFDCTAATVAVLRKDSKVVQGHFAMELPCSQRSDLSAEAKHAEHPSLLFRCNHQEKDGKPCEQPLDKGWVTACSHLFCNEHAHRWFASHDSCPVCRTNPVKLVRMDLSRASLRRRGKSCLVGMSPPEVLRALEVSLSFWTDQQLLRFQQEGQHRAQEVGRLACIERTGKARLMEAEDLCNELEKKNDCMENKLAETLREVSELNDELSRISETAHQAVGHSFQKAAPGQALGVARHGFALGRVDCLTFEDFLYNATHGIAAANSRRIRKLKACKVPSTLARLYITPRWIPWYALCVSIRECWQLEVFAVMRLKHRQKQRNGTIRSMVDLTRSSFALTFLQFLLLSVGEASNSSNPYSAVPTATLAPGIGLDGRPVNTLITANLTTKDDAYNPFNPFHALPAFGKQVKNAFKCPFATCTQDVVTEDGDDAVDDSDYRIPAFLIMLMIFLAALIYITDCRMKEMCARREEESQEEEEEDEDEEFELVKP</sequence>
<feature type="coiled-coil region" evidence="1">
    <location>
        <begin position="193"/>
        <end position="234"/>
    </location>
</feature>
<dbReference type="AlphaFoldDB" id="A0A1Q9C1G1"/>
<dbReference type="InterPro" id="IPR013083">
    <property type="entry name" value="Znf_RING/FYVE/PHD"/>
</dbReference>
<feature type="compositionally biased region" description="Acidic residues" evidence="2">
    <location>
        <begin position="490"/>
        <end position="508"/>
    </location>
</feature>
<evidence type="ECO:0000256" key="1">
    <source>
        <dbReference type="SAM" id="Coils"/>
    </source>
</evidence>
<keyword evidence="3" id="KW-0812">Transmembrane</keyword>
<dbReference type="GO" id="GO:0007131">
    <property type="term" value="P:reciprocal meiotic recombination"/>
    <property type="evidence" value="ECO:0007669"/>
    <property type="project" value="InterPro"/>
</dbReference>
<dbReference type="OrthoDB" id="441210at2759"/>
<name>A0A1Q9C1G1_SYMMI</name>
<evidence type="ECO:0000256" key="3">
    <source>
        <dbReference type="SAM" id="Phobius"/>
    </source>
</evidence>
<dbReference type="PANTHER" id="PTHR14305">
    <property type="entry name" value="E3 UBIQUITIN-PROTEIN LIGASE CCNB1IP1"/>
    <property type="match status" value="1"/>
</dbReference>
<evidence type="ECO:0000256" key="2">
    <source>
        <dbReference type="SAM" id="MobiDB-lite"/>
    </source>
</evidence>
<dbReference type="EMBL" id="LSRX01001933">
    <property type="protein sequence ID" value="OLP76752.1"/>
    <property type="molecule type" value="Genomic_DNA"/>
</dbReference>
<dbReference type="GO" id="GO:0000795">
    <property type="term" value="C:synaptonemal complex"/>
    <property type="evidence" value="ECO:0007669"/>
    <property type="project" value="InterPro"/>
</dbReference>
<keyword evidence="1" id="KW-0175">Coiled coil</keyword>
<feature type="region of interest" description="Disordered" evidence="2">
    <location>
        <begin position="486"/>
        <end position="508"/>
    </location>
</feature>
<keyword evidence="5" id="KW-1185">Reference proteome</keyword>
<dbReference type="SUPFAM" id="SSF57850">
    <property type="entry name" value="RING/U-box"/>
    <property type="match status" value="1"/>
</dbReference>
<dbReference type="PANTHER" id="PTHR14305:SF0">
    <property type="entry name" value="E3 UBIQUITIN-PROTEIN LIGASE CCNB1IP1"/>
    <property type="match status" value="1"/>
</dbReference>
<evidence type="ECO:0000313" key="5">
    <source>
        <dbReference type="Proteomes" id="UP000186817"/>
    </source>
</evidence>
<proteinExistence type="predicted"/>
<organism evidence="4 5">
    <name type="scientific">Symbiodinium microadriaticum</name>
    <name type="common">Dinoflagellate</name>
    <name type="synonym">Zooxanthella microadriatica</name>
    <dbReference type="NCBI Taxonomy" id="2951"/>
    <lineage>
        <taxon>Eukaryota</taxon>
        <taxon>Sar</taxon>
        <taxon>Alveolata</taxon>
        <taxon>Dinophyceae</taxon>
        <taxon>Suessiales</taxon>
        <taxon>Symbiodiniaceae</taxon>
        <taxon>Symbiodinium</taxon>
    </lineage>
</organism>
<dbReference type="GO" id="GO:0061630">
    <property type="term" value="F:ubiquitin protein ligase activity"/>
    <property type="evidence" value="ECO:0007669"/>
    <property type="project" value="InterPro"/>
</dbReference>
<accession>A0A1Q9C1G1</accession>
<gene>
    <name evidence="4" type="primary">CCNB1IP1</name>
    <name evidence="4" type="ORF">AK812_SmicGene43270</name>
</gene>
<evidence type="ECO:0000313" key="4">
    <source>
        <dbReference type="EMBL" id="OLP76752.1"/>
    </source>
</evidence>
<protein>
    <submittedName>
        <fullName evidence="4">E3 ubiquitin-protein ligase CCNB1IP1</fullName>
    </submittedName>
</protein>
<dbReference type="Proteomes" id="UP000186817">
    <property type="component" value="Unassembled WGS sequence"/>
</dbReference>
<reference evidence="4 5" key="1">
    <citation type="submission" date="2016-02" db="EMBL/GenBank/DDBJ databases">
        <title>Genome analysis of coral dinoflagellate symbionts highlights evolutionary adaptations to a symbiotic lifestyle.</title>
        <authorList>
            <person name="Aranda M."/>
            <person name="Li Y."/>
            <person name="Liew Y.J."/>
            <person name="Baumgarten S."/>
            <person name="Simakov O."/>
            <person name="Wilson M."/>
            <person name="Piel J."/>
            <person name="Ashoor H."/>
            <person name="Bougouffa S."/>
            <person name="Bajic V.B."/>
            <person name="Ryu T."/>
            <person name="Ravasi T."/>
            <person name="Bayer T."/>
            <person name="Micklem G."/>
            <person name="Kim H."/>
            <person name="Bhak J."/>
            <person name="Lajeunesse T.C."/>
            <person name="Voolstra C.R."/>
        </authorList>
    </citation>
    <scope>NUCLEOTIDE SEQUENCE [LARGE SCALE GENOMIC DNA]</scope>
    <source>
        <strain evidence="4 5">CCMP2467</strain>
    </source>
</reference>
<keyword evidence="3" id="KW-0472">Membrane</keyword>
<comment type="caution">
    <text evidence="4">The sequence shown here is derived from an EMBL/GenBank/DDBJ whole genome shotgun (WGS) entry which is preliminary data.</text>
</comment>
<feature type="transmembrane region" description="Helical" evidence="3">
    <location>
        <begin position="458"/>
        <end position="476"/>
    </location>
</feature>
<dbReference type="InterPro" id="IPR042448">
    <property type="entry name" value="CCNB1IP1"/>
</dbReference>
<keyword evidence="3" id="KW-1133">Transmembrane helix</keyword>
<dbReference type="Gene3D" id="3.30.40.10">
    <property type="entry name" value="Zinc/RING finger domain, C3HC4 (zinc finger)"/>
    <property type="match status" value="1"/>
</dbReference>